<proteinExistence type="predicted"/>
<sequence length="44" mass="5319">YQLEELKSEGWEPGQSFQSKRPRTMVNEDDEKQEEESSAKRRQF</sequence>
<comment type="caution">
    <text evidence="1">The sequence shown here is derived from an EMBL/GenBank/DDBJ whole genome shotgun (WGS) entry which is preliminary data.</text>
</comment>
<evidence type="ECO:0000313" key="1">
    <source>
        <dbReference type="EMBL" id="CAG8731559.1"/>
    </source>
</evidence>
<gene>
    <name evidence="1" type="ORF">DHETER_LOCUS13468</name>
</gene>
<name>A0ACA9PZF9_9GLOM</name>
<protein>
    <submittedName>
        <fullName evidence="1">16310_t:CDS:1</fullName>
    </submittedName>
</protein>
<feature type="non-terminal residue" evidence="1">
    <location>
        <position position="1"/>
    </location>
</feature>
<keyword evidence="2" id="KW-1185">Reference proteome</keyword>
<dbReference type="EMBL" id="CAJVPU010037033">
    <property type="protein sequence ID" value="CAG8731559.1"/>
    <property type="molecule type" value="Genomic_DNA"/>
</dbReference>
<evidence type="ECO:0000313" key="2">
    <source>
        <dbReference type="Proteomes" id="UP000789702"/>
    </source>
</evidence>
<reference evidence="1" key="1">
    <citation type="submission" date="2021-06" db="EMBL/GenBank/DDBJ databases">
        <authorList>
            <person name="Kallberg Y."/>
            <person name="Tangrot J."/>
            <person name="Rosling A."/>
        </authorList>
    </citation>
    <scope>NUCLEOTIDE SEQUENCE</scope>
    <source>
        <strain evidence="1">IL203A</strain>
    </source>
</reference>
<organism evidence="1 2">
    <name type="scientific">Dentiscutata heterogama</name>
    <dbReference type="NCBI Taxonomy" id="1316150"/>
    <lineage>
        <taxon>Eukaryota</taxon>
        <taxon>Fungi</taxon>
        <taxon>Fungi incertae sedis</taxon>
        <taxon>Mucoromycota</taxon>
        <taxon>Glomeromycotina</taxon>
        <taxon>Glomeromycetes</taxon>
        <taxon>Diversisporales</taxon>
        <taxon>Gigasporaceae</taxon>
        <taxon>Dentiscutata</taxon>
    </lineage>
</organism>
<dbReference type="Proteomes" id="UP000789702">
    <property type="component" value="Unassembled WGS sequence"/>
</dbReference>
<accession>A0ACA9PZF9</accession>